<name>A0ABW9RLY0_9BACT</name>
<sequence>MAKRDATPSWSGYIFQGEVAICVALEKIMGIGIDNLVSRNALLIESDEDFSIREKALEVYQVKAIANSSMSAFKNTVEELINRYTYSIQEVKDPSDGRRTIRVYGDEVRNKPIKSYLVSWYKITDWDKENFDDRYSTHIDTTFSLISGVYKVENIEDKTKYEIEKVLNHLGTEFSSADLDIIYSFLCCKVDSLIKESHSKGVRKEMSFAEIIEDIKKAPTAFNTDIGWYYVKRNFFHAMMEELNSYNGFTSDDMLKKKGKIERVICELGKLDDVQFRGLLENNLIPDKDLKGSFSLSEFGDYLNKNLVTGILCKALTSINDDPNYSSLAFTCPNTHKIYQTTLLNRDIPQDERYPSQLMEVVEKLAKKPISNDISFFINQHLNLDLKDAKDVLNNIFSDLALDDDEDVDEDKDRGFGLRKIDKASNELNQ</sequence>
<protein>
    <recommendedName>
        <fullName evidence="3">DUF4297 domain-containing protein</fullName>
    </recommendedName>
</protein>
<keyword evidence="2" id="KW-1185">Reference proteome</keyword>
<proteinExistence type="predicted"/>
<dbReference type="Proteomes" id="UP000798808">
    <property type="component" value="Unassembled WGS sequence"/>
</dbReference>
<gene>
    <name evidence="1" type="ORF">E1163_05345</name>
</gene>
<evidence type="ECO:0000313" key="2">
    <source>
        <dbReference type="Proteomes" id="UP000798808"/>
    </source>
</evidence>
<evidence type="ECO:0000313" key="1">
    <source>
        <dbReference type="EMBL" id="MTI24364.1"/>
    </source>
</evidence>
<evidence type="ECO:0008006" key="3">
    <source>
        <dbReference type="Google" id="ProtNLM"/>
    </source>
</evidence>
<accession>A0ABW9RLY0</accession>
<comment type="caution">
    <text evidence="1">The sequence shown here is derived from an EMBL/GenBank/DDBJ whole genome shotgun (WGS) entry which is preliminary data.</text>
</comment>
<dbReference type="EMBL" id="SMLW01000402">
    <property type="protein sequence ID" value="MTI24364.1"/>
    <property type="molecule type" value="Genomic_DNA"/>
</dbReference>
<organism evidence="1 2">
    <name type="scientific">Fulvivirga kasyanovii</name>
    <dbReference type="NCBI Taxonomy" id="396812"/>
    <lineage>
        <taxon>Bacteria</taxon>
        <taxon>Pseudomonadati</taxon>
        <taxon>Bacteroidota</taxon>
        <taxon>Cytophagia</taxon>
        <taxon>Cytophagales</taxon>
        <taxon>Fulvivirgaceae</taxon>
        <taxon>Fulvivirga</taxon>
    </lineage>
</organism>
<dbReference type="RefSeq" id="WP_155170275.1">
    <property type="nucleotide sequence ID" value="NZ_BAAAFL010000003.1"/>
</dbReference>
<reference evidence="1 2" key="1">
    <citation type="submission" date="2019-02" db="EMBL/GenBank/DDBJ databases">
        <authorList>
            <person name="Goldberg S.R."/>
            <person name="Haltli B.A."/>
            <person name="Correa H."/>
            <person name="Russell K.G."/>
        </authorList>
    </citation>
    <scope>NUCLEOTIDE SEQUENCE [LARGE SCALE GENOMIC DNA]</scope>
    <source>
        <strain evidence="1 2">JCM 16186</strain>
    </source>
</reference>